<organism evidence="1 2">
    <name type="scientific">Mythimna loreyi</name>
    <dbReference type="NCBI Taxonomy" id="667449"/>
    <lineage>
        <taxon>Eukaryota</taxon>
        <taxon>Metazoa</taxon>
        <taxon>Ecdysozoa</taxon>
        <taxon>Arthropoda</taxon>
        <taxon>Hexapoda</taxon>
        <taxon>Insecta</taxon>
        <taxon>Pterygota</taxon>
        <taxon>Neoptera</taxon>
        <taxon>Endopterygota</taxon>
        <taxon>Lepidoptera</taxon>
        <taxon>Glossata</taxon>
        <taxon>Ditrysia</taxon>
        <taxon>Noctuoidea</taxon>
        <taxon>Noctuidae</taxon>
        <taxon>Noctuinae</taxon>
        <taxon>Hadenini</taxon>
        <taxon>Mythimna</taxon>
    </lineage>
</organism>
<evidence type="ECO:0000313" key="1">
    <source>
        <dbReference type="EMBL" id="KAJ8718327.1"/>
    </source>
</evidence>
<name>A0ACC2QJG3_9NEOP</name>
<gene>
    <name evidence="1" type="ORF">PYW08_002564</name>
</gene>
<dbReference type="Proteomes" id="UP001231649">
    <property type="component" value="Chromosome 13"/>
</dbReference>
<evidence type="ECO:0000313" key="2">
    <source>
        <dbReference type="Proteomes" id="UP001231649"/>
    </source>
</evidence>
<protein>
    <submittedName>
        <fullName evidence="1">Uncharacterized protein</fullName>
    </submittedName>
</protein>
<comment type="caution">
    <text evidence="1">The sequence shown here is derived from an EMBL/GenBank/DDBJ whole genome shotgun (WGS) entry which is preliminary data.</text>
</comment>
<reference evidence="1" key="1">
    <citation type="submission" date="2023-03" db="EMBL/GenBank/DDBJ databases">
        <title>Chromosome-level genomes of two armyworms, Mythimna separata and Mythimna loreyi, provide insights into the biosynthesis and reception of sex pheromones.</title>
        <authorList>
            <person name="Zhao H."/>
        </authorList>
    </citation>
    <scope>NUCLEOTIDE SEQUENCE</scope>
    <source>
        <strain evidence="1">BeijingLab</strain>
    </source>
</reference>
<proteinExistence type="predicted"/>
<sequence length="732" mass="80978">MAENEQTSSNTTPVDLEIKVESPESDVSSIIDKSPDTSSSDGSSSEFVPLKTVKQECEENTSEPSEENGNRPEKNGHKRIQTAPIDETDATSKKPRINTAENPNIKVENIGEDETGPNKVSEGNVTELNKEAAGDKTTVTETPGGDKTNPNQTGDMGEMDQSSDTEEYYLTVHNLPTEWTYVEIKNYLDQQCGHVDEMEVLKRKKSKNCTIRLTFQSIEKCLDVFKKLENKIVLDKRIRVKISDTYTAFPTGATIPGSIPDSRIEQFSIINETIAATRWRPDLDSYDADPEGLYGLRPEFLKVLGVKPPLNKTVHVTSFRCDKVELKEVMELAGNVLMCCVVASHPKYAKVMYSHPLEAVQAISMLNGQLYYGSPLKIVMDNSPPDSVVLPKGLANIGQGLGIKARPIRNIVQQYHRYANKQTSSISPIIFSEIDFTDEYVNKIKTDENPEEIEAKINEFVKSRPCCNILNPTVSLKFQNIDELECPVEKQASDSKSEATKSIPGGNNIGSSQDQFKQETNKQQSNSPQMATPAFGANIPNTVVRPGNPTGPGNQSGPGFMHPNMMMNPLRNPMPMPGPREPFFRPGNPQDPRNFRPRVPYNPPPMRPPFAQQRPPFGPPAGMRPQIPPANFNGSQVPPVNFNGPQIPPMNFNRPRANMGNYVTVKFSNLPPSTTFSLLCDMLAQCGQVVSVQLTTPGCAMATFGHPSHAERCFQSFNGMNMEGYIVEVSYT</sequence>
<accession>A0ACC2QJG3</accession>
<keyword evidence="2" id="KW-1185">Reference proteome</keyword>
<dbReference type="EMBL" id="CM056789">
    <property type="protein sequence ID" value="KAJ8718327.1"/>
    <property type="molecule type" value="Genomic_DNA"/>
</dbReference>